<accession>A0ABV0UCY8</accession>
<evidence type="ECO:0000313" key="2">
    <source>
        <dbReference type="Proteomes" id="UP001482620"/>
    </source>
</evidence>
<reference evidence="1 2" key="1">
    <citation type="submission" date="2021-06" db="EMBL/GenBank/DDBJ databases">
        <authorList>
            <person name="Palmer J.M."/>
        </authorList>
    </citation>
    <scope>NUCLEOTIDE SEQUENCE [LARGE SCALE GENOMIC DNA]</scope>
    <source>
        <strain evidence="2">if_2019</strain>
        <tissue evidence="1">Muscle</tissue>
    </source>
</reference>
<gene>
    <name evidence="1" type="ORF">ILYODFUR_036011</name>
</gene>
<organism evidence="1 2">
    <name type="scientific">Ilyodon furcidens</name>
    <name type="common">goldbreast splitfin</name>
    <dbReference type="NCBI Taxonomy" id="33524"/>
    <lineage>
        <taxon>Eukaryota</taxon>
        <taxon>Metazoa</taxon>
        <taxon>Chordata</taxon>
        <taxon>Craniata</taxon>
        <taxon>Vertebrata</taxon>
        <taxon>Euteleostomi</taxon>
        <taxon>Actinopterygii</taxon>
        <taxon>Neopterygii</taxon>
        <taxon>Teleostei</taxon>
        <taxon>Neoteleostei</taxon>
        <taxon>Acanthomorphata</taxon>
        <taxon>Ovalentaria</taxon>
        <taxon>Atherinomorphae</taxon>
        <taxon>Cyprinodontiformes</taxon>
        <taxon>Goodeidae</taxon>
        <taxon>Ilyodon</taxon>
    </lineage>
</organism>
<dbReference type="Proteomes" id="UP001482620">
    <property type="component" value="Unassembled WGS sequence"/>
</dbReference>
<sequence>MKIPDTQTVFHSYLSLQMIDDRMTSLDPVEEFMSVGQQRDISVLCLPYPVPFEGRVEEGGCSNSCAFIWAVASQEVRSYPVFWLCRKKVNALYVEKFQKSSYRSLMLKSMAVGPNIPPFSSEEWDEVHSLWG</sequence>
<proteinExistence type="predicted"/>
<name>A0ABV0UCY8_9TELE</name>
<keyword evidence="2" id="KW-1185">Reference proteome</keyword>
<comment type="caution">
    <text evidence="1">The sequence shown here is derived from an EMBL/GenBank/DDBJ whole genome shotgun (WGS) entry which is preliminary data.</text>
</comment>
<dbReference type="EMBL" id="JAHRIQ010065041">
    <property type="protein sequence ID" value="MEQ2242457.1"/>
    <property type="molecule type" value="Genomic_DNA"/>
</dbReference>
<protein>
    <submittedName>
        <fullName evidence="1">Uncharacterized protein</fullName>
    </submittedName>
</protein>
<evidence type="ECO:0000313" key="1">
    <source>
        <dbReference type="EMBL" id="MEQ2242457.1"/>
    </source>
</evidence>